<protein>
    <recommendedName>
        <fullName evidence="3">VWFA domain-containing protein</fullName>
    </recommendedName>
</protein>
<evidence type="ECO:0000313" key="2">
    <source>
        <dbReference type="Proteomes" id="UP000005239"/>
    </source>
</evidence>
<evidence type="ECO:0000313" key="1">
    <source>
        <dbReference type="EnsemblMetazoa" id="PPA29814.1"/>
    </source>
</evidence>
<dbReference type="EnsemblMetazoa" id="PPA29814.1">
    <property type="protein sequence ID" value="PPA29814.1"/>
    <property type="gene ID" value="WBGene00202683"/>
</dbReference>
<accession>A0A8R1UK54</accession>
<proteinExistence type="predicted"/>
<sequence>MDSVPSFEKESTTNEVAVKIRKDRNQDVLGSIRRARNVQLCFLVDCTCSMYPHIDTIRTSIGEILKKLIDDRAPQAGVDTTRIAQSMELAFVAYRDIGDKTEVLQFTNAEKFKAFTSGLRAEGGGIDLTKDVFGGLEKALNLSWSDEYGTKVIFHICDYPAHGNEYNSGVRDSYPGGDPTGLTARTLFLQLREKGIQYYFGKLTNHTDVMIKKFSEEYGEAITVFDVMDVETIKTAVIDSVSLEVSTSVSSS</sequence>
<organism evidence="1 2">
    <name type="scientific">Pristionchus pacificus</name>
    <name type="common">Parasitic nematode worm</name>
    <dbReference type="NCBI Taxonomy" id="54126"/>
    <lineage>
        <taxon>Eukaryota</taxon>
        <taxon>Metazoa</taxon>
        <taxon>Ecdysozoa</taxon>
        <taxon>Nematoda</taxon>
        <taxon>Chromadorea</taxon>
        <taxon>Rhabditida</taxon>
        <taxon>Rhabditina</taxon>
        <taxon>Diplogasteromorpha</taxon>
        <taxon>Diplogasteroidea</taxon>
        <taxon>Neodiplogasteridae</taxon>
        <taxon>Pristionchus</taxon>
    </lineage>
</organism>
<accession>A0A2A6BFF4</accession>
<dbReference type="OrthoDB" id="10046508at2759"/>
<dbReference type="PANTHER" id="PTHR47763">
    <property type="entry name" value="ALPHA-PROTEIN KINASE VWKA"/>
    <property type="match status" value="1"/>
</dbReference>
<reference evidence="1" key="2">
    <citation type="submission" date="2022-06" db="UniProtKB">
        <authorList>
            <consortium name="EnsemblMetazoa"/>
        </authorList>
    </citation>
    <scope>IDENTIFICATION</scope>
    <source>
        <strain evidence="1">PS312</strain>
    </source>
</reference>
<reference evidence="2" key="1">
    <citation type="journal article" date="2008" name="Nat. Genet.">
        <title>The Pristionchus pacificus genome provides a unique perspective on nematode lifestyle and parasitism.</title>
        <authorList>
            <person name="Dieterich C."/>
            <person name="Clifton S.W."/>
            <person name="Schuster L.N."/>
            <person name="Chinwalla A."/>
            <person name="Delehaunty K."/>
            <person name="Dinkelacker I."/>
            <person name="Fulton L."/>
            <person name="Fulton R."/>
            <person name="Godfrey J."/>
            <person name="Minx P."/>
            <person name="Mitreva M."/>
            <person name="Roeseler W."/>
            <person name="Tian H."/>
            <person name="Witte H."/>
            <person name="Yang S.P."/>
            <person name="Wilson R.K."/>
            <person name="Sommer R.J."/>
        </authorList>
    </citation>
    <scope>NUCLEOTIDE SEQUENCE [LARGE SCALE GENOMIC DNA]</scope>
    <source>
        <strain evidence="2">PS312</strain>
    </source>
</reference>
<dbReference type="Proteomes" id="UP000005239">
    <property type="component" value="Unassembled WGS sequence"/>
</dbReference>
<dbReference type="Gene3D" id="3.40.50.410">
    <property type="entry name" value="von Willebrand factor, type A domain"/>
    <property type="match status" value="1"/>
</dbReference>
<gene>
    <name evidence="1" type="primary">WBGene00202683</name>
</gene>
<dbReference type="InterPro" id="IPR052969">
    <property type="entry name" value="Thr-specific_kinase-like"/>
</dbReference>
<dbReference type="AlphaFoldDB" id="A0A2A6BFF4"/>
<dbReference type="PANTHER" id="PTHR47763:SF4">
    <property type="entry name" value="ALPHA-PROTEIN KINASE VWKA"/>
    <property type="match status" value="1"/>
</dbReference>
<evidence type="ECO:0008006" key="3">
    <source>
        <dbReference type="Google" id="ProtNLM"/>
    </source>
</evidence>
<dbReference type="InterPro" id="IPR036465">
    <property type="entry name" value="vWFA_dom_sf"/>
</dbReference>
<name>A0A2A6BFF4_PRIPA</name>
<dbReference type="SUPFAM" id="SSF53300">
    <property type="entry name" value="vWA-like"/>
    <property type="match status" value="1"/>
</dbReference>
<keyword evidence="2" id="KW-1185">Reference proteome</keyword>